<evidence type="ECO:0000313" key="2">
    <source>
        <dbReference type="EMBL" id="SER00326.1"/>
    </source>
</evidence>
<dbReference type="RefSeq" id="WP_175476868.1">
    <property type="nucleotide sequence ID" value="NZ_FOEH01000009.1"/>
</dbReference>
<organism evidence="2 3">
    <name type="scientific">Virgibacillus subterraneus</name>
    <dbReference type="NCBI Taxonomy" id="621109"/>
    <lineage>
        <taxon>Bacteria</taxon>
        <taxon>Bacillati</taxon>
        <taxon>Bacillota</taxon>
        <taxon>Bacilli</taxon>
        <taxon>Bacillales</taxon>
        <taxon>Bacillaceae</taxon>
        <taxon>Virgibacillus</taxon>
    </lineage>
</organism>
<dbReference type="Proteomes" id="UP000198733">
    <property type="component" value="Unassembled WGS sequence"/>
</dbReference>
<evidence type="ECO:0000313" key="3">
    <source>
        <dbReference type="Proteomes" id="UP000198733"/>
    </source>
</evidence>
<keyword evidence="3" id="KW-1185">Reference proteome</keyword>
<feature type="region of interest" description="Disordered" evidence="1">
    <location>
        <begin position="22"/>
        <end position="48"/>
    </location>
</feature>
<gene>
    <name evidence="2" type="ORF">SAMN05216232_3930</name>
</gene>
<name>A0A1H9KMC5_9BACI</name>
<sequence length="48" mass="5427">MFKSKRVKKLEQRVADLEKKVAAATTTRSHPFGDSDNGFSTEDRLKSD</sequence>
<accession>A0A1H9KMC5</accession>
<reference evidence="2 3" key="1">
    <citation type="submission" date="2016-10" db="EMBL/GenBank/DDBJ databases">
        <authorList>
            <person name="Varghese N."/>
            <person name="Submissions S."/>
        </authorList>
    </citation>
    <scope>NUCLEOTIDE SEQUENCE [LARGE SCALE GENOMIC DNA]</scope>
    <source>
        <strain evidence="2 3">CGMCC 1.7734</strain>
    </source>
</reference>
<proteinExistence type="predicted"/>
<comment type="caution">
    <text evidence="2">The sequence shown here is derived from an EMBL/GenBank/DDBJ whole genome shotgun (WGS) entry which is preliminary data.</text>
</comment>
<protein>
    <submittedName>
        <fullName evidence="2">Uncharacterized protein</fullName>
    </submittedName>
</protein>
<dbReference type="EMBL" id="FOEH01000009">
    <property type="protein sequence ID" value="SER00326.1"/>
    <property type="molecule type" value="Genomic_DNA"/>
</dbReference>
<evidence type="ECO:0000256" key="1">
    <source>
        <dbReference type="SAM" id="MobiDB-lite"/>
    </source>
</evidence>